<accession>A0A8H7TDQ4</accession>
<gene>
    <name evidence="1" type="ORF">IFR04_009060</name>
</gene>
<organism evidence="1 2">
    <name type="scientific">Cadophora malorum</name>
    <dbReference type="NCBI Taxonomy" id="108018"/>
    <lineage>
        <taxon>Eukaryota</taxon>
        <taxon>Fungi</taxon>
        <taxon>Dikarya</taxon>
        <taxon>Ascomycota</taxon>
        <taxon>Pezizomycotina</taxon>
        <taxon>Leotiomycetes</taxon>
        <taxon>Helotiales</taxon>
        <taxon>Ploettnerulaceae</taxon>
        <taxon>Cadophora</taxon>
    </lineage>
</organism>
<name>A0A8H7TDQ4_9HELO</name>
<evidence type="ECO:0000313" key="2">
    <source>
        <dbReference type="Proteomes" id="UP000664132"/>
    </source>
</evidence>
<protein>
    <recommendedName>
        <fullName evidence="3">Transcription factor domain-containing protein</fullName>
    </recommendedName>
</protein>
<evidence type="ECO:0008006" key="3">
    <source>
        <dbReference type="Google" id="ProtNLM"/>
    </source>
</evidence>
<comment type="caution">
    <text evidence="1">The sequence shown here is derived from an EMBL/GenBank/DDBJ whole genome shotgun (WGS) entry which is preliminary data.</text>
</comment>
<dbReference type="CDD" id="cd12148">
    <property type="entry name" value="fungal_TF_MHR"/>
    <property type="match status" value="1"/>
</dbReference>
<proteinExistence type="predicted"/>
<keyword evidence="2" id="KW-1185">Reference proteome</keyword>
<dbReference type="AlphaFoldDB" id="A0A8H7TDQ4"/>
<dbReference type="EMBL" id="JAFJYH010000145">
    <property type="protein sequence ID" value="KAG4417772.1"/>
    <property type="molecule type" value="Genomic_DNA"/>
</dbReference>
<dbReference type="OrthoDB" id="3862662at2759"/>
<evidence type="ECO:0000313" key="1">
    <source>
        <dbReference type="EMBL" id="KAG4417772.1"/>
    </source>
</evidence>
<reference evidence="1" key="1">
    <citation type="submission" date="2021-02" db="EMBL/GenBank/DDBJ databases">
        <title>Genome sequence Cadophora malorum strain M34.</title>
        <authorList>
            <person name="Stefanovic E."/>
            <person name="Vu D."/>
            <person name="Scully C."/>
            <person name="Dijksterhuis J."/>
            <person name="Roader J."/>
            <person name="Houbraken J."/>
        </authorList>
    </citation>
    <scope>NUCLEOTIDE SEQUENCE</scope>
    <source>
        <strain evidence="1">M34</strain>
    </source>
</reference>
<sequence>MAQILGLQESVRKPLPKERDPQAMLETERCIWWAIVIVERNINSAWKKNELPCASSPPQLEDYLPLTPTGEHRLSEDLVLPQDLDAAWSSAGPLRREFTKFGSFAATVQSTYLAGLVVRHVQDDSRDLSTRKNDAARLEGALQSYLCALIPPAGEAKGSYCGAFGIRTCMAYYFHDHEFELASSYGDTMGASRAKLAIESMVRTAISMTQVGYTGSPIDFHGLAYWSHRLIPDTAMMHIKHGERNDDWQSGLNLMKFYLRGLEPRFKLYGRKHDSIVRDLNS</sequence>
<dbReference type="Proteomes" id="UP000664132">
    <property type="component" value="Unassembled WGS sequence"/>
</dbReference>